<dbReference type="AlphaFoldDB" id="A0A2W5VB37"/>
<proteinExistence type="predicted"/>
<accession>A0A2W5VB37</accession>
<sequence>MKHVLVHVRCNAAGAIRREKLNGRDVVIVPSATMPDDVVMNSILYPAAEIAKGFKTLERTPAPLGHPNVNGKFISALDPEGLNLGYIGAFNMNVRQEQGSDGKKRVLLDKVIDVEIANQSERGKRVLAAIDKGEPVHTSTGIYCNLEAVSGDVAHKFVGRDLDFDHDAILLDEPGAATPDQGVGMMVNAQGQPEEIEVINSALADMAERDLDWAVDSLARALEQQARLPLLERIRSAAMKAFGLPERATTTNQQEDDMTAPTKEQFDALSAEVKGLSESVGKIGDTVATAIANALKPLNEQLEANAAQQKAKDEAERKELTDKVIKANVLDEAAAALVPLPALRTLAANVKTGSAAPLNGGFQANTDEGAFKLPEGEK</sequence>
<dbReference type="RefSeq" id="WP_304274029.1">
    <property type="nucleotide sequence ID" value="NZ_QFQZ01000006.1"/>
</dbReference>
<dbReference type="Proteomes" id="UP000249393">
    <property type="component" value="Unassembled WGS sequence"/>
</dbReference>
<comment type="caution">
    <text evidence="2">The sequence shown here is derived from an EMBL/GenBank/DDBJ whole genome shotgun (WGS) entry which is preliminary data.</text>
</comment>
<protein>
    <submittedName>
        <fullName evidence="2">Uncharacterized protein</fullName>
    </submittedName>
</protein>
<name>A0A2W5VB37_9CAUL</name>
<evidence type="ECO:0000256" key="1">
    <source>
        <dbReference type="SAM" id="MobiDB-lite"/>
    </source>
</evidence>
<evidence type="ECO:0000313" key="2">
    <source>
        <dbReference type="EMBL" id="PZR36482.1"/>
    </source>
</evidence>
<feature type="region of interest" description="Disordered" evidence="1">
    <location>
        <begin position="358"/>
        <end position="378"/>
    </location>
</feature>
<reference evidence="2 3" key="1">
    <citation type="submission" date="2017-08" db="EMBL/GenBank/DDBJ databases">
        <title>Infants hospitalized years apart are colonized by the same room-sourced microbial strains.</title>
        <authorList>
            <person name="Brooks B."/>
            <person name="Olm M.R."/>
            <person name="Firek B.A."/>
            <person name="Baker R."/>
            <person name="Thomas B.C."/>
            <person name="Morowitz M.J."/>
            <person name="Banfield J.F."/>
        </authorList>
    </citation>
    <scope>NUCLEOTIDE SEQUENCE [LARGE SCALE GENOMIC DNA]</scope>
    <source>
        <strain evidence="2">S2_003_000_R2_4</strain>
    </source>
</reference>
<evidence type="ECO:0000313" key="3">
    <source>
        <dbReference type="Proteomes" id="UP000249393"/>
    </source>
</evidence>
<organism evidence="2 3">
    <name type="scientific">Caulobacter segnis</name>
    <dbReference type="NCBI Taxonomy" id="88688"/>
    <lineage>
        <taxon>Bacteria</taxon>
        <taxon>Pseudomonadati</taxon>
        <taxon>Pseudomonadota</taxon>
        <taxon>Alphaproteobacteria</taxon>
        <taxon>Caulobacterales</taxon>
        <taxon>Caulobacteraceae</taxon>
        <taxon>Caulobacter</taxon>
    </lineage>
</organism>
<dbReference type="EMBL" id="QFQZ01000006">
    <property type="protein sequence ID" value="PZR36482.1"/>
    <property type="molecule type" value="Genomic_DNA"/>
</dbReference>
<gene>
    <name evidence="2" type="ORF">DI526_03335</name>
</gene>